<protein>
    <submittedName>
        <fullName evidence="3">Uncharacterized protein LOC117573328</fullName>
    </submittedName>
</protein>
<dbReference type="RefSeq" id="XP_034112327.1">
    <property type="nucleotide sequence ID" value="XM_034256436.2"/>
</dbReference>
<feature type="transmembrane region" description="Helical" evidence="1">
    <location>
        <begin position="7"/>
        <end position="33"/>
    </location>
</feature>
<feature type="transmembrane region" description="Helical" evidence="1">
    <location>
        <begin position="45"/>
        <end position="65"/>
    </location>
</feature>
<feature type="transmembrane region" description="Helical" evidence="1">
    <location>
        <begin position="77"/>
        <end position="100"/>
    </location>
</feature>
<dbReference type="AlphaFoldDB" id="A0A6P8Z6Y9"/>
<dbReference type="Proteomes" id="UP000515160">
    <property type="component" value="Chromosome 2R"/>
</dbReference>
<accession>A0A6P8Z6Y9</accession>
<proteinExistence type="predicted"/>
<keyword evidence="1" id="KW-0472">Membrane</keyword>
<organism evidence="2 3">
    <name type="scientific">Drosophila albomicans</name>
    <name type="common">Fruit fly</name>
    <dbReference type="NCBI Taxonomy" id="7291"/>
    <lineage>
        <taxon>Eukaryota</taxon>
        <taxon>Metazoa</taxon>
        <taxon>Ecdysozoa</taxon>
        <taxon>Arthropoda</taxon>
        <taxon>Hexapoda</taxon>
        <taxon>Insecta</taxon>
        <taxon>Pterygota</taxon>
        <taxon>Neoptera</taxon>
        <taxon>Endopterygota</taxon>
        <taxon>Diptera</taxon>
        <taxon>Brachycera</taxon>
        <taxon>Muscomorpha</taxon>
        <taxon>Ephydroidea</taxon>
        <taxon>Drosophilidae</taxon>
        <taxon>Drosophila</taxon>
    </lineage>
</organism>
<sequence>MTFPFRLLNWLFLFITAVLEIVALVFLIMLLYSHCVLGGEYGISVWFYIYFLPGITAHSVVLALFRGCWCTVGLDPIAVASNLFNGLLLIIATVILLFAMRDHCGNEFTHMFYISAICGLIAGVFHMINAIMCLVFMPSEEAHYMKPSKRRMKSLY</sequence>
<gene>
    <name evidence="3" type="primary">LOC117573328</name>
</gene>
<evidence type="ECO:0000313" key="3">
    <source>
        <dbReference type="RefSeq" id="XP_034112327.1"/>
    </source>
</evidence>
<evidence type="ECO:0000256" key="1">
    <source>
        <dbReference type="SAM" id="Phobius"/>
    </source>
</evidence>
<name>A0A6P8Z6Y9_DROAB</name>
<keyword evidence="1" id="KW-0812">Transmembrane</keyword>
<reference evidence="3" key="1">
    <citation type="submission" date="2025-08" db="UniProtKB">
        <authorList>
            <consortium name="RefSeq"/>
        </authorList>
    </citation>
    <scope>IDENTIFICATION</scope>
    <source>
        <strain evidence="3">15112-1751.03</strain>
        <tissue evidence="3">Whole Adult</tissue>
    </source>
</reference>
<dbReference type="OrthoDB" id="8023539at2759"/>
<feature type="transmembrane region" description="Helical" evidence="1">
    <location>
        <begin position="112"/>
        <end position="137"/>
    </location>
</feature>
<evidence type="ECO:0000313" key="2">
    <source>
        <dbReference type="Proteomes" id="UP000515160"/>
    </source>
</evidence>
<keyword evidence="1" id="KW-1133">Transmembrane helix</keyword>
<dbReference type="GeneID" id="117573328"/>
<keyword evidence="2" id="KW-1185">Reference proteome</keyword>